<evidence type="ECO:0000256" key="9">
    <source>
        <dbReference type="ARBA" id="ARBA00023268"/>
    </source>
</evidence>
<dbReference type="EC" id="2.4.99.28" evidence="10"/>
<keyword evidence="9" id="KW-0511">Multifunctional enzyme</keyword>
<feature type="domain" description="Penicillin-binding C-terminal" evidence="15">
    <location>
        <begin position="716"/>
        <end position="796"/>
    </location>
</feature>
<dbReference type="SUPFAM" id="SSF56601">
    <property type="entry name" value="beta-lactamase/transpeptidase-like"/>
    <property type="match status" value="1"/>
</dbReference>
<evidence type="ECO:0000256" key="11">
    <source>
        <dbReference type="ARBA" id="ARBA00049902"/>
    </source>
</evidence>
<dbReference type="InterPro" id="IPR012338">
    <property type="entry name" value="Beta-lactam/transpept-like"/>
</dbReference>
<dbReference type="GO" id="GO:0009252">
    <property type="term" value="P:peptidoglycan biosynthetic process"/>
    <property type="evidence" value="ECO:0007669"/>
    <property type="project" value="InterPro"/>
</dbReference>
<evidence type="ECO:0000256" key="7">
    <source>
        <dbReference type="ARBA" id="ARBA00022679"/>
    </source>
</evidence>
<evidence type="ECO:0000256" key="2">
    <source>
        <dbReference type="ARBA" id="ARBA00007090"/>
    </source>
</evidence>
<dbReference type="Pfam" id="PF00905">
    <property type="entry name" value="Transpeptidase"/>
    <property type="match status" value="1"/>
</dbReference>
<dbReference type="InterPro" id="IPR001264">
    <property type="entry name" value="Glyco_trans_51"/>
</dbReference>
<evidence type="ECO:0000256" key="4">
    <source>
        <dbReference type="ARBA" id="ARBA00022645"/>
    </source>
</evidence>
<dbReference type="NCBIfam" id="TIGR02073">
    <property type="entry name" value="PBP_1c"/>
    <property type="match status" value="1"/>
</dbReference>
<dbReference type="PANTHER" id="PTHR32282">
    <property type="entry name" value="BINDING PROTEIN TRANSPEPTIDASE, PUTATIVE-RELATED"/>
    <property type="match status" value="1"/>
</dbReference>
<protein>
    <recommendedName>
        <fullName evidence="10">peptidoglycan glycosyltransferase</fullName>
        <ecNumber evidence="10">2.4.99.28</ecNumber>
    </recommendedName>
</protein>
<dbReference type="EMBL" id="UARG01000017">
    <property type="protein sequence ID" value="SQA77596.1"/>
    <property type="molecule type" value="Genomic_DNA"/>
</dbReference>
<name>A0A2X2R8T7_CAPOC</name>
<proteinExistence type="inferred from homology"/>
<evidence type="ECO:0000256" key="3">
    <source>
        <dbReference type="ARBA" id="ARBA00007739"/>
    </source>
</evidence>
<dbReference type="SUPFAM" id="SSF53955">
    <property type="entry name" value="Lysozyme-like"/>
    <property type="match status" value="1"/>
</dbReference>
<evidence type="ECO:0000256" key="10">
    <source>
        <dbReference type="ARBA" id="ARBA00044770"/>
    </source>
</evidence>
<gene>
    <name evidence="16" type="primary">ponA</name>
    <name evidence="16" type="ORF">NCTC11546_00810</name>
</gene>
<keyword evidence="8" id="KW-0378">Hydrolase</keyword>
<comment type="similarity">
    <text evidence="2">In the C-terminal section; belongs to the transpeptidase family.</text>
</comment>
<dbReference type="InterPro" id="IPR050396">
    <property type="entry name" value="Glycosyltr_51/Transpeptidase"/>
</dbReference>
<dbReference type="GO" id="GO:0030288">
    <property type="term" value="C:outer membrane-bounded periplasmic space"/>
    <property type="evidence" value="ECO:0007669"/>
    <property type="project" value="TreeGrafter"/>
</dbReference>
<keyword evidence="12" id="KW-0472">Membrane</keyword>
<comment type="similarity">
    <text evidence="3">In the N-terminal section; belongs to the glycosyltransferase 51 family.</text>
</comment>
<dbReference type="InterPro" id="IPR023346">
    <property type="entry name" value="Lysozyme-like_dom_sf"/>
</dbReference>
<evidence type="ECO:0000256" key="12">
    <source>
        <dbReference type="SAM" id="Phobius"/>
    </source>
</evidence>
<dbReference type="Proteomes" id="UP000249891">
    <property type="component" value="Unassembled WGS sequence"/>
</dbReference>
<comment type="pathway">
    <text evidence="1">Cell wall biogenesis; peptidoglycan biosynthesis.</text>
</comment>
<dbReference type="PANTHER" id="PTHR32282:SF15">
    <property type="entry name" value="PENICILLIN-BINDING PROTEIN 1C"/>
    <property type="match status" value="1"/>
</dbReference>
<dbReference type="InterPro" id="IPR036950">
    <property type="entry name" value="PBP_transglycosylase"/>
</dbReference>
<sequence>MRDFLKVFLVVFMNTTLVTRYLSPLISYIRHHPIKTAIAVLCFVWYAFCLPRQLFPQPYATVLESSEGKLLGAKIANDGQWRFPEVDSVPYRFKMSVLQFEDAHFYYHWGVNPISVVKALYGNVSSGKVQRGGSTLTQQVIRIAREHQQRTYFEKLIEMIWATRLEFRYSKESILKLYASHAPFGGNVVGLDMAAWRYFGVAPHQLSWAQSATLAVLPNAPSLIFPGKNQERLLQKRNALLYKLLLKNIIDKETYDLALLEPLPAEPHPIPQLAPHLLIFASKTQEGERISSTVSLNLQEKVNSLVAGYYTHYSQSEIYNMAALVVEVKTRKVLAYVGNTPTDTDHQKDVDIVHAPRSTGSVLKPFLYAAMLHEGELLPTQLVPDVPTQIGGYSPQNFSNSFEGAVSADMALAKSLNIPFVWLLKQFTTYRFYDVLQHLQLKNINRHPDHYGLSIILGGAESNLWDLAQAYTNLASETEVFAHTQHYRTKEFQHLRYTDTAPLDFGKNTRELPTLRAGALYKMFSAMKEVNRPTDDIAWRYYESSRKIAWKTGTSFGNKDAWAIGATPQYVVAVWVGNATGEGRPTLTGASYAAPVMFSIFNALPPTSWFSEPLDDLREVSVCANSGFLAKPECPKQKVLSNLAPKEVGQCPYHKLVHLDRDEQYQVNTSCESPQNIVNKAWFVLPPVMEWYYKQQHIHYKPLPPLRPDCTQGNLQRGLDFVYPKHQSVLYTTKTFGGEQQPFTAKAANREGKVFWYLDDAFLGTTETFHEMNIFASKGNHILRIINEKGEERAITIICR</sequence>
<dbReference type="InterPro" id="IPR001460">
    <property type="entry name" value="PCN-bd_Tpept"/>
</dbReference>
<dbReference type="InterPro" id="IPR009647">
    <property type="entry name" value="PBP_C"/>
</dbReference>
<dbReference type="AlphaFoldDB" id="A0A2X2R8T7"/>
<evidence type="ECO:0000256" key="5">
    <source>
        <dbReference type="ARBA" id="ARBA00022670"/>
    </source>
</evidence>
<dbReference type="GO" id="GO:0008658">
    <property type="term" value="F:penicillin binding"/>
    <property type="evidence" value="ECO:0007669"/>
    <property type="project" value="InterPro"/>
</dbReference>
<keyword evidence="7" id="KW-0808">Transferase</keyword>
<dbReference type="Gene3D" id="3.40.710.10">
    <property type="entry name" value="DD-peptidase/beta-lactamase superfamily"/>
    <property type="match status" value="1"/>
</dbReference>
<feature type="transmembrane region" description="Helical" evidence="12">
    <location>
        <begin position="6"/>
        <end position="22"/>
    </location>
</feature>
<keyword evidence="6" id="KW-0328">Glycosyltransferase</keyword>
<dbReference type="Gene3D" id="1.10.3810.10">
    <property type="entry name" value="Biosynthetic peptidoglycan transglycosylase-like"/>
    <property type="match status" value="1"/>
</dbReference>
<dbReference type="Pfam" id="PF06832">
    <property type="entry name" value="BiPBP_C"/>
    <property type="match status" value="1"/>
</dbReference>
<dbReference type="GO" id="GO:0006508">
    <property type="term" value="P:proteolysis"/>
    <property type="evidence" value="ECO:0007669"/>
    <property type="project" value="UniProtKB-KW"/>
</dbReference>
<comment type="catalytic activity">
    <reaction evidence="11">
        <text>[GlcNAc-(1-&gt;4)-Mur2Ac(oyl-L-Ala-gamma-D-Glu-L-Lys-D-Ala-D-Ala)](n)-di-trans,octa-cis-undecaprenyl diphosphate + beta-D-GlcNAc-(1-&gt;4)-Mur2Ac(oyl-L-Ala-gamma-D-Glu-L-Lys-D-Ala-D-Ala)-di-trans,octa-cis-undecaprenyl diphosphate = [GlcNAc-(1-&gt;4)-Mur2Ac(oyl-L-Ala-gamma-D-Glu-L-Lys-D-Ala-D-Ala)](n+1)-di-trans,octa-cis-undecaprenyl diphosphate + di-trans,octa-cis-undecaprenyl diphosphate + H(+)</text>
        <dbReference type="Rhea" id="RHEA:23708"/>
        <dbReference type="Rhea" id="RHEA-COMP:9602"/>
        <dbReference type="Rhea" id="RHEA-COMP:9603"/>
        <dbReference type="ChEBI" id="CHEBI:15378"/>
        <dbReference type="ChEBI" id="CHEBI:58405"/>
        <dbReference type="ChEBI" id="CHEBI:60033"/>
        <dbReference type="ChEBI" id="CHEBI:78435"/>
        <dbReference type="EC" id="2.4.99.28"/>
    </reaction>
</comment>
<feature type="domain" description="Glycosyl transferase family 51" evidence="14">
    <location>
        <begin position="80"/>
        <end position="243"/>
    </location>
</feature>
<evidence type="ECO:0000313" key="17">
    <source>
        <dbReference type="Proteomes" id="UP000249891"/>
    </source>
</evidence>
<dbReference type="InterPro" id="IPR011815">
    <property type="entry name" value="PBP_1c"/>
</dbReference>
<feature type="domain" description="Penicillin-binding protein transpeptidase" evidence="13">
    <location>
        <begin position="321"/>
        <end position="595"/>
    </location>
</feature>
<evidence type="ECO:0000259" key="13">
    <source>
        <dbReference type="Pfam" id="PF00905"/>
    </source>
</evidence>
<evidence type="ECO:0000259" key="14">
    <source>
        <dbReference type="Pfam" id="PF00912"/>
    </source>
</evidence>
<reference evidence="16 17" key="1">
    <citation type="submission" date="2018-06" db="EMBL/GenBank/DDBJ databases">
        <authorList>
            <consortium name="Pathogen Informatics"/>
            <person name="Doyle S."/>
        </authorList>
    </citation>
    <scope>NUCLEOTIDE SEQUENCE [LARGE SCALE GENOMIC DNA]</scope>
    <source>
        <strain evidence="16 17">NCTC11546</strain>
    </source>
</reference>
<evidence type="ECO:0000256" key="1">
    <source>
        <dbReference type="ARBA" id="ARBA00004752"/>
    </source>
</evidence>
<keyword evidence="4" id="KW-0121">Carboxypeptidase</keyword>
<dbReference type="Pfam" id="PF00912">
    <property type="entry name" value="Transgly"/>
    <property type="match status" value="1"/>
</dbReference>
<keyword evidence="12" id="KW-0812">Transmembrane</keyword>
<evidence type="ECO:0000256" key="6">
    <source>
        <dbReference type="ARBA" id="ARBA00022676"/>
    </source>
</evidence>
<dbReference type="GO" id="GO:0008955">
    <property type="term" value="F:peptidoglycan glycosyltransferase activity"/>
    <property type="evidence" value="ECO:0007669"/>
    <property type="project" value="UniProtKB-EC"/>
</dbReference>
<dbReference type="GO" id="GO:0004180">
    <property type="term" value="F:carboxypeptidase activity"/>
    <property type="evidence" value="ECO:0007669"/>
    <property type="project" value="UniProtKB-KW"/>
</dbReference>
<evidence type="ECO:0000259" key="15">
    <source>
        <dbReference type="Pfam" id="PF06832"/>
    </source>
</evidence>
<keyword evidence="5" id="KW-0645">Protease</keyword>
<keyword evidence="12" id="KW-1133">Transmembrane helix</keyword>
<organism evidence="16 17">
    <name type="scientific">Capnocytophaga ochracea</name>
    <dbReference type="NCBI Taxonomy" id="1018"/>
    <lineage>
        <taxon>Bacteria</taxon>
        <taxon>Pseudomonadati</taxon>
        <taxon>Bacteroidota</taxon>
        <taxon>Flavobacteriia</taxon>
        <taxon>Flavobacteriales</taxon>
        <taxon>Flavobacteriaceae</taxon>
        <taxon>Capnocytophaga</taxon>
    </lineage>
</organism>
<accession>A0A2X2R8T7</accession>
<evidence type="ECO:0000313" key="16">
    <source>
        <dbReference type="EMBL" id="SQA77596.1"/>
    </source>
</evidence>
<evidence type="ECO:0000256" key="8">
    <source>
        <dbReference type="ARBA" id="ARBA00022801"/>
    </source>
</evidence>